<dbReference type="Gene3D" id="3.40.50.2000">
    <property type="entry name" value="Glycogen Phosphorylase B"/>
    <property type="match status" value="2"/>
</dbReference>
<dbReference type="EMBL" id="LBWP01000014">
    <property type="protein sequence ID" value="KKR10838.1"/>
    <property type="molecule type" value="Genomic_DNA"/>
</dbReference>
<feature type="domain" description="Glycosyl transferase family 1" evidence="1">
    <location>
        <begin position="202"/>
        <end position="374"/>
    </location>
</feature>
<evidence type="ECO:0000259" key="1">
    <source>
        <dbReference type="Pfam" id="PF00534"/>
    </source>
</evidence>
<dbReference type="Proteomes" id="UP000034246">
    <property type="component" value="Unassembled WGS sequence"/>
</dbReference>
<accession>A0A0G0N5Z6</accession>
<dbReference type="InterPro" id="IPR001296">
    <property type="entry name" value="Glyco_trans_1"/>
</dbReference>
<evidence type="ECO:0000313" key="2">
    <source>
        <dbReference type="EMBL" id="KKR10838.1"/>
    </source>
</evidence>
<dbReference type="AlphaFoldDB" id="A0A0G0N5Z6"/>
<dbReference type="Pfam" id="PF00534">
    <property type="entry name" value="Glycos_transf_1"/>
    <property type="match status" value="1"/>
</dbReference>
<protein>
    <submittedName>
        <fullName evidence="2">Glycosyl transferase group 1</fullName>
    </submittedName>
</protein>
<name>A0A0G0N5Z6_9BACT</name>
<organism evidence="2 3">
    <name type="scientific">Candidatus Woesebacteria bacterium GW2011_GWA1_39_21</name>
    <dbReference type="NCBI Taxonomy" id="1618550"/>
    <lineage>
        <taxon>Bacteria</taxon>
        <taxon>Candidatus Woeseibacteriota</taxon>
    </lineage>
</organism>
<reference evidence="2 3" key="1">
    <citation type="journal article" date="2015" name="Nature">
        <title>rRNA introns, odd ribosomes, and small enigmatic genomes across a large radiation of phyla.</title>
        <authorList>
            <person name="Brown C.T."/>
            <person name="Hug L.A."/>
            <person name="Thomas B.C."/>
            <person name="Sharon I."/>
            <person name="Castelle C.J."/>
            <person name="Singh A."/>
            <person name="Wilkins M.J."/>
            <person name="Williams K.H."/>
            <person name="Banfield J.F."/>
        </authorList>
    </citation>
    <scope>NUCLEOTIDE SEQUENCE [LARGE SCALE GENOMIC DNA]</scope>
</reference>
<comment type="caution">
    <text evidence="2">The sequence shown here is derived from an EMBL/GenBank/DDBJ whole genome shotgun (WGS) entry which is preliminary data.</text>
</comment>
<gene>
    <name evidence="2" type="ORF">UT39_C0014G0027</name>
</gene>
<dbReference type="GO" id="GO:0016757">
    <property type="term" value="F:glycosyltransferase activity"/>
    <property type="evidence" value="ECO:0007669"/>
    <property type="project" value="InterPro"/>
</dbReference>
<sequence length="407" mass="46454">MTDDINNVSAKCKLNNLTSCINVLYISTYIPRKCGLATFTKDLTNAINLINPLALAKIAAIDTVNGEKLKYPHEVKYKIRQNEWEDYQKIAEVINKDNNLEIVCLQHEFGIYGGESGNYIINFLDLINKPIVTTLHTVIQKPDENQKKIIQKIFDRSKYVVVMAEAAVGVLGKVYNVDTDKIAMIHHGVPDFPKLDTFHYKKLLRLKRKIVMVSANLLSEWKGIEYALAAVPKICKKIPNFIYLIVGQTHPSYLKELIKQYGRDVYREKLLDMVKKLKIQRHVRFINKYVSLTKLIHYIGAADFYITPYSIDSQQTTSGALAYAIGAGKLCISTPYVYAKEMLGKSKGILVPFKDSSAISSEVVEIYNKPKEKAKREALTYEIGRTMTWINVAHLYFHLFKMTLKQT</sequence>
<evidence type="ECO:0000313" key="3">
    <source>
        <dbReference type="Proteomes" id="UP000034246"/>
    </source>
</evidence>
<dbReference type="STRING" id="1618550.UT39_C0014G0027"/>
<dbReference type="SUPFAM" id="SSF53756">
    <property type="entry name" value="UDP-Glycosyltransferase/glycogen phosphorylase"/>
    <property type="match status" value="1"/>
</dbReference>
<dbReference type="PANTHER" id="PTHR12526">
    <property type="entry name" value="GLYCOSYLTRANSFERASE"/>
    <property type="match status" value="1"/>
</dbReference>
<proteinExistence type="predicted"/>
<keyword evidence="2" id="KW-0808">Transferase</keyword>
<dbReference type="PANTHER" id="PTHR12526:SF572">
    <property type="entry name" value="BLL5144 PROTEIN"/>
    <property type="match status" value="1"/>
</dbReference>